<feature type="region of interest" description="Disordered" evidence="5">
    <location>
        <begin position="997"/>
        <end position="1040"/>
    </location>
</feature>
<feature type="region of interest" description="Disordered" evidence="5">
    <location>
        <begin position="574"/>
        <end position="599"/>
    </location>
</feature>
<keyword evidence="9" id="KW-1185">Reference proteome</keyword>
<feature type="transmembrane region" description="Helical" evidence="6">
    <location>
        <begin position="1253"/>
        <end position="1273"/>
    </location>
</feature>
<feature type="region of interest" description="Disordered" evidence="5">
    <location>
        <begin position="137"/>
        <end position="158"/>
    </location>
</feature>
<protein>
    <submittedName>
        <fullName evidence="8">Uncharacterized MFS-type transporter C1271.10c</fullName>
    </submittedName>
</protein>
<feature type="compositionally biased region" description="Polar residues" evidence="5">
    <location>
        <begin position="999"/>
        <end position="1012"/>
    </location>
</feature>
<dbReference type="EMBL" id="BDHI01000014">
    <property type="protein sequence ID" value="GCB22913.1"/>
    <property type="molecule type" value="Genomic_DNA"/>
</dbReference>
<organism evidence="8 9">
    <name type="scientific">Aspergillus awamori</name>
    <name type="common">Black koji mold</name>
    <dbReference type="NCBI Taxonomy" id="105351"/>
    <lineage>
        <taxon>Eukaryota</taxon>
        <taxon>Fungi</taxon>
        <taxon>Dikarya</taxon>
        <taxon>Ascomycota</taxon>
        <taxon>Pezizomycotina</taxon>
        <taxon>Eurotiomycetes</taxon>
        <taxon>Eurotiomycetidae</taxon>
        <taxon>Eurotiales</taxon>
        <taxon>Aspergillaceae</taxon>
        <taxon>Aspergillus</taxon>
    </lineage>
</organism>
<feature type="region of interest" description="Disordered" evidence="5">
    <location>
        <begin position="1"/>
        <end position="38"/>
    </location>
</feature>
<keyword evidence="3 6" id="KW-1133">Transmembrane helix</keyword>
<dbReference type="InterPro" id="IPR036259">
    <property type="entry name" value="MFS_trans_sf"/>
</dbReference>
<feature type="transmembrane region" description="Helical" evidence="6">
    <location>
        <begin position="938"/>
        <end position="955"/>
    </location>
</feature>
<dbReference type="InterPro" id="IPR021858">
    <property type="entry name" value="Fun_TF"/>
</dbReference>
<dbReference type="Pfam" id="PF11951">
    <property type="entry name" value="Fungal_trans_2"/>
    <property type="match status" value="1"/>
</dbReference>
<dbReference type="Gene3D" id="1.20.1250.20">
    <property type="entry name" value="MFS general substrate transporter like domains"/>
    <property type="match status" value="1"/>
</dbReference>
<feature type="transmembrane region" description="Helical" evidence="6">
    <location>
        <begin position="1114"/>
        <end position="1136"/>
    </location>
</feature>
<reference evidence="8 9" key="1">
    <citation type="submission" date="2016-09" db="EMBL/GenBank/DDBJ databases">
        <title>Aspergillus awamori IFM 58123T.</title>
        <authorList>
            <person name="Kusuya Y."/>
            <person name="Shimizu M."/>
            <person name="Takahashi H."/>
            <person name="Yaguchi T."/>
        </authorList>
    </citation>
    <scope>NUCLEOTIDE SEQUENCE [LARGE SCALE GENOMIC DNA]</scope>
    <source>
        <strain evidence="8 9">IFM 58123</strain>
    </source>
</reference>
<dbReference type="InterPro" id="IPR020846">
    <property type="entry name" value="MFS_dom"/>
</dbReference>
<feature type="domain" description="Major facilitator superfamily (MFS) profile" evidence="7">
    <location>
        <begin position="812"/>
        <end position="1289"/>
    </location>
</feature>
<evidence type="ECO:0000256" key="3">
    <source>
        <dbReference type="ARBA" id="ARBA00022989"/>
    </source>
</evidence>
<dbReference type="GO" id="GO:0022857">
    <property type="term" value="F:transmembrane transporter activity"/>
    <property type="evidence" value="ECO:0007669"/>
    <property type="project" value="InterPro"/>
</dbReference>
<feature type="transmembrane region" description="Helical" evidence="6">
    <location>
        <begin position="1184"/>
        <end position="1205"/>
    </location>
</feature>
<feature type="compositionally biased region" description="Low complexity" evidence="5">
    <location>
        <begin position="584"/>
        <end position="599"/>
    </location>
</feature>
<evidence type="ECO:0000313" key="9">
    <source>
        <dbReference type="Proteomes" id="UP000286921"/>
    </source>
</evidence>
<feature type="compositionally biased region" description="Polar residues" evidence="5">
    <location>
        <begin position="139"/>
        <end position="154"/>
    </location>
</feature>
<accession>A0A401KUB1</accession>
<dbReference type="SUPFAM" id="SSF103473">
    <property type="entry name" value="MFS general substrate transporter"/>
    <property type="match status" value="1"/>
</dbReference>
<evidence type="ECO:0000256" key="4">
    <source>
        <dbReference type="ARBA" id="ARBA00023136"/>
    </source>
</evidence>
<dbReference type="PROSITE" id="PS50850">
    <property type="entry name" value="MFS"/>
    <property type="match status" value="1"/>
</dbReference>
<evidence type="ECO:0000313" key="8">
    <source>
        <dbReference type="EMBL" id="GCB22913.1"/>
    </source>
</evidence>
<dbReference type="GO" id="GO:0005886">
    <property type="term" value="C:plasma membrane"/>
    <property type="evidence" value="ECO:0007669"/>
    <property type="project" value="TreeGrafter"/>
</dbReference>
<dbReference type="STRING" id="105351.A0A401KUB1"/>
<dbReference type="PANTHER" id="PTHR23502:SF149">
    <property type="entry name" value="TRANSPORTER, PUTATIVE-RELATED"/>
    <property type="match status" value="1"/>
</dbReference>
<feature type="transmembrane region" description="Helical" evidence="6">
    <location>
        <begin position="845"/>
        <end position="866"/>
    </location>
</feature>
<evidence type="ECO:0000256" key="6">
    <source>
        <dbReference type="SAM" id="Phobius"/>
    </source>
</evidence>
<feature type="transmembrane region" description="Helical" evidence="6">
    <location>
        <begin position="1157"/>
        <end position="1178"/>
    </location>
</feature>
<keyword evidence="2 6" id="KW-0812">Transmembrane</keyword>
<feature type="transmembrane region" description="Helical" evidence="6">
    <location>
        <begin position="1217"/>
        <end position="1233"/>
    </location>
</feature>
<dbReference type="InterPro" id="IPR011701">
    <property type="entry name" value="MFS"/>
</dbReference>
<comment type="subcellular location">
    <subcellularLocation>
        <location evidence="1">Membrane</location>
        <topology evidence="1">Multi-pass membrane protein</topology>
    </subcellularLocation>
</comment>
<feature type="transmembrane region" description="Helical" evidence="6">
    <location>
        <begin position="967"/>
        <end position="986"/>
    </location>
</feature>
<evidence type="ECO:0000259" key="7">
    <source>
        <dbReference type="PROSITE" id="PS50850"/>
    </source>
</evidence>
<sequence length="1289" mass="143181">MDGRCGYSRPEVPATDSRADVSPNDSRSRSRCAKLGDDESSLARLPGTRYVDCTLELTMSNSACFAPNPSLDSSLDATPIVHDAGSSIKQGVVTRRVLGASAAPMPELNARDMSKLGSSSIKVPLFGVDMPHIRKVTRDSPSNIEGSAIRNNASKEPIRTHVAETTAADLSADASQAFFASPIADSRRQNQIQADTQHGSDTNAVSTAAREQPLSGLHTRAAHVSHSHSSPFDDGLHSHGDAPITYHEEHAAAHDKLSSHDGQSVQGDKEDFHEVVSELMTDSEHEVSFLIRHYSQYIAPWLDLSDSRKFFTTYVPIRAIDDAYLRYSMAALAAKHLGQMKGATCPESIGMFTSPAVMETYPNAPEVDWYLKAANYYYLSMARMNSSMPESFAAPSSSAVLEGPVDIVNNWLHRHAETTPPSATDDTLWRKAEALLATATILTMYKLINEPGERWNLHLTSINSLFESVLHLYGNSHNNPIKFTHGINASFWNFARQDYLASYFNRLPTYFDPTNLPLWRAAGLSITEAGEIDPSSSTSFPTPEDFASNSLTYLLSNLTNFLAHCRTSQLDQLITHQSPPAPPTTTTTTTTPPNHPPTSTTWLNLSVSFQSWVDRMPETFRPCLRLHTPRPEVYYSLPSCASTMQQYHFGRLALCLNRPADVITSPTTAFDRLQGYREVTKEVDYRCKEIVGIAAARPQSCARIYMPALLFAAGQCLEKQSERQVVEELLCGIGADLGWETDSEIQRLKDLWEERIERELNTEIYPGTEIMADVGSHHFVKASSRSDRVLVPQPSQSPHDPLNWSKTWKMTVICLSTAVSFSQGLGPLALAPMFPQLMEAFDTDLAAVVKFTGVCILVLGFSNFFWIPIQSAYGRRPVLIFSTLICLASNIWRAMATSYGSYMGACVLNGFGAGPAETSQPEIIADTIFLHERGSFNTLYFTFYFGSLMVGPIIAGPMAQHVGWRSFFWFNVGLLGLVLILVIFLFPETKWHRIHPSEETQAQEVSNSSDTGSEPEKPSATTHQENVSTERGDTDPWLGRGYPSKQQFKLWQLEDHNLKNLLISFWVPWKLLCFPIVEFAAFNVSWSASVFLTLNLTQSEAFSGPPYNFSSQTIGFFNFAIWIGAFIGLATNGPLSDWISMRATKRNRGIREPEMRLPAIIPYVIVSIIGNFVVAFGYQYQWDWRAIVIIGYTAAGIQVAAIPAITSTYAVDSYKPVAGSIFVSITVNKNVWGYGFSEFITPWVAKSGFVKPIMLNMSLAVLWCLFAIPFYLYGKRFRKWTAKSSVHKM</sequence>
<proteinExistence type="predicted"/>
<keyword evidence="4 6" id="KW-0472">Membrane</keyword>
<feature type="region of interest" description="Disordered" evidence="5">
    <location>
        <begin position="186"/>
        <end position="242"/>
    </location>
</feature>
<comment type="caution">
    <text evidence="8">The sequence shown here is derived from an EMBL/GenBank/DDBJ whole genome shotgun (WGS) entry which is preliminary data.</text>
</comment>
<evidence type="ECO:0000256" key="5">
    <source>
        <dbReference type="SAM" id="MobiDB-lite"/>
    </source>
</evidence>
<name>A0A401KUB1_ASPAW</name>
<feature type="transmembrane region" description="Helical" evidence="6">
    <location>
        <begin position="1071"/>
        <end position="1094"/>
    </location>
</feature>
<dbReference type="PANTHER" id="PTHR23502">
    <property type="entry name" value="MAJOR FACILITATOR SUPERFAMILY"/>
    <property type="match status" value="1"/>
</dbReference>
<dbReference type="Proteomes" id="UP000286921">
    <property type="component" value="Unassembled WGS sequence"/>
</dbReference>
<dbReference type="Pfam" id="PF07690">
    <property type="entry name" value="MFS_1"/>
    <property type="match status" value="1"/>
</dbReference>
<gene>
    <name evidence="8" type="ORF">AAWM_05798</name>
</gene>
<feature type="compositionally biased region" description="Polar residues" evidence="5">
    <location>
        <begin position="189"/>
        <end position="206"/>
    </location>
</feature>
<evidence type="ECO:0000256" key="1">
    <source>
        <dbReference type="ARBA" id="ARBA00004141"/>
    </source>
</evidence>
<evidence type="ECO:0000256" key="2">
    <source>
        <dbReference type="ARBA" id="ARBA00022692"/>
    </source>
</evidence>